<evidence type="ECO:0000256" key="1">
    <source>
        <dbReference type="SAM" id="MobiDB-lite"/>
    </source>
</evidence>
<sequence>MDKAAEEVYIKLLELHEEQKRDKGEDKLTTEEAYTMVLGKRSGYIPGMGPGPKPLDRESTNGQRLRAQIRAEVEAEMTTPFLVRRLLARRSMMSPHDDDRRRRSAMAPRMTTTTSLSSPPSNDSSPLDDDDTASQDTIELANADLGHKSLHTSIDSMLSFCAEFSNFG</sequence>
<evidence type="ECO:0000313" key="2">
    <source>
        <dbReference type="EMBL" id="KAK8936675.1"/>
    </source>
</evidence>
<feature type="region of interest" description="Disordered" evidence="1">
    <location>
        <begin position="89"/>
        <end position="140"/>
    </location>
</feature>
<feature type="compositionally biased region" description="Low complexity" evidence="1">
    <location>
        <begin position="111"/>
        <end position="125"/>
    </location>
</feature>
<proteinExistence type="predicted"/>
<name>A0AAP0BF90_9ASPA</name>
<organism evidence="2 3">
    <name type="scientific">Platanthera zijinensis</name>
    <dbReference type="NCBI Taxonomy" id="2320716"/>
    <lineage>
        <taxon>Eukaryota</taxon>
        <taxon>Viridiplantae</taxon>
        <taxon>Streptophyta</taxon>
        <taxon>Embryophyta</taxon>
        <taxon>Tracheophyta</taxon>
        <taxon>Spermatophyta</taxon>
        <taxon>Magnoliopsida</taxon>
        <taxon>Liliopsida</taxon>
        <taxon>Asparagales</taxon>
        <taxon>Orchidaceae</taxon>
        <taxon>Orchidoideae</taxon>
        <taxon>Orchideae</taxon>
        <taxon>Orchidinae</taxon>
        <taxon>Platanthera</taxon>
    </lineage>
</organism>
<gene>
    <name evidence="2" type="ORF">KSP39_PZI012611</name>
</gene>
<feature type="region of interest" description="Disordered" evidence="1">
    <location>
        <begin position="41"/>
        <end position="63"/>
    </location>
</feature>
<comment type="caution">
    <text evidence="2">The sequence shown here is derived from an EMBL/GenBank/DDBJ whole genome shotgun (WGS) entry which is preliminary data.</text>
</comment>
<reference evidence="2 3" key="1">
    <citation type="journal article" date="2022" name="Nat. Plants">
        <title>Genomes of leafy and leafless Platanthera orchids illuminate the evolution of mycoheterotrophy.</title>
        <authorList>
            <person name="Li M.H."/>
            <person name="Liu K.W."/>
            <person name="Li Z."/>
            <person name="Lu H.C."/>
            <person name="Ye Q.L."/>
            <person name="Zhang D."/>
            <person name="Wang J.Y."/>
            <person name="Li Y.F."/>
            <person name="Zhong Z.M."/>
            <person name="Liu X."/>
            <person name="Yu X."/>
            <person name="Liu D.K."/>
            <person name="Tu X.D."/>
            <person name="Liu B."/>
            <person name="Hao Y."/>
            <person name="Liao X.Y."/>
            <person name="Jiang Y.T."/>
            <person name="Sun W.H."/>
            <person name="Chen J."/>
            <person name="Chen Y.Q."/>
            <person name="Ai Y."/>
            <person name="Zhai J.W."/>
            <person name="Wu S.S."/>
            <person name="Zhou Z."/>
            <person name="Hsiao Y.Y."/>
            <person name="Wu W.L."/>
            <person name="Chen Y.Y."/>
            <person name="Lin Y.F."/>
            <person name="Hsu J.L."/>
            <person name="Li C.Y."/>
            <person name="Wang Z.W."/>
            <person name="Zhao X."/>
            <person name="Zhong W.Y."/>
            <person name="Ma X.K."/>
            <person name="Ma L."/>
            <person name="Huang J."/>
            <person name="Chen G.Z."/>
            <person name="Huang M.Z."/>
            <person name="Huang L."/>
            <person name="Peng D.H."/>
            <person name="Luo Y.B."/>
            <person name="Zou S.Q."/>
            <person name="Chen S.P."/>
            <person name="Lan S."/>
            <person name="Tsai W.C."/>
            <person name="Van de Peer Y."/>
            <person name="Liu Z.J."/>
        </authorList>
    </citation>
    <scope>NUCLEOTIDE SEQUENCE [LARGE SCALE GENOMIC DNA]</scope>
    <source>
        <strain evidence="2">Lor287</strain>
    </source>
</reference>
<keyword evidence="3" id="KW-1185">Reference proteome</keyword>
<dbReference type="AlphaFoldDB" id="A0AAP0BF90"/>
<dbReference type="Proteomes" id="UP001418222">
    <property type="component" value="Unassembled WGS sequence"/>
</dbReference>
<accession>A0AAP0BF90</accession>
<protein>
    <submittedName>
        <fullName evidence="2">Uncharacterized protein</fullName>
    </submittedName>
</protein>
<evidence type="ECO:0000313" key="3">
    <source>
        <dbReference type="Proteomes" id="UP001418222"/>
    </source>
</evidence>
<dbReference type="EMBL" id="JBBWWQ010000010">
    <property type="protein sequence ID" value="KAK8936675.1"/>
    <property type="molecule type" value="Genomic_DNA"/>
</dbReference>